<proteinExistence type="predicted"/>
<dbReference type="EMBL" id="JBBWWQ010000006">
    <property type="protein sequence ID" value="KAK8944757.1"/>
    <property type="molecule type" value="Genomic_DNA"/>
</dbReference>
<accession>A0AAP0BMU0</accession>
<dbReference type="AlphaFoldDB" id="A0AAP0BMU0"/>
<reference evidence="1 2" key="1">
    <citation type="journal article" date="2022" name="Nat. Plants">
        <title>Genomes of leafy and leafless Platanthera orchids illuminate the evolution of mycoheterotrophy.</title>
        <authorList>
            <person name="Li M.H."/>
            <person name="Liu K.W."/>
            <person name="Li Z."/>
            <person name="Lu H.C."/>
            <person name="Ye Q.L."/>
            <person name="Zhang D."/>
            <person name="Wang J.Y."/>
            <person name="Li Y.F."/>
            <person name="Zhong Z.M."/>
            <person name="Liu X."/>
            <person name="Yu X."/>
            <person name="Liu D.K."/>
            <person name="Tu X.D."/>
            <person name="Liu B."/>
            <person name="Hao Y."/>
            <person name="Liao X.Y."/>
            <person name="Jiang Y.T."/>
            <person name="Sun W.H."/>
            <person name="Chen J."/>
            <person name="Chen Y.Q."/>
            <person name="Ai Y."/>
            <person name="Zhai J.W."/>
            <person name="Wu S.S."/>
            <person name="Zhou Z."/>
            <person name="Hsiao Y.Y."/>
            <person name="Wu W.L."/>
            <person name="Chen Y.Y."/>
            <person name="Lin Y.F."/>
            <person name="Hsu J.L."/>
            <person name="Li C.Y."/>
            <person name="Wang Z.W."/>
            <person name="Zhao X."/>
            <person name="Zhong W.Y."/>
            <person name="Ma X.K."/>
            <person name="Ma L."/>
            <person name="Huang J."/>
            <person name="Chen G.Z."/>
            <person name="Huang M.Z."/>
            <person name="Huang L."/>
            <person name="Peng D.H."/>
            <person name="Luo Y.B."/>
            <person name="Zou S.Q."/>
            <person name="Chen S.P."/>
            <person name="Lan S."/>
            <person name="Tsai W.C."/>
            <person name="Van de Peer Y."/>
            <person name="Liu Z.J."/>
        </authorList>
    </citation>
    <scope>NUCLEOTIDE SEQUENCE [LARGE SCALE GENOMIC DNA]</scope>
    <source>
        <strain evidence="1">Lor287</strain>
    </source>
</reference>
<evidence type="ECO:0000313" key="1">
    <source>
        <dbReference type="EMBL" id="KAK8944757.1"/>
    </source>
</evidence>
<keyword evidence="2" id="KW-1185">Reference proteome</keyword>
<organism evidence="1 2">
    <name type="scientific">Platanthera zijinensis</name>
    <dbReference type="NCBI Taxonomy" id="2320716"/>
    <lineage>
        <taxon>Eukaryota</taxon>
        <taxon>Viridiplantae</taxon>
        <taxon>Streptophyta</taxon>
        <taxon>Embryophyta</taxon>
        <taxon>Tracheophyta</taxon>
        <taxon>Spermatophyta</taxon>
        <taxon>Magnoliopsida</taxon>
        <taxon>Liliopsida</taxon>
        <taxon>Asparagales</taxon>
        <taxon>Orchidaceae</taxon>
        <taxon>Orchidoideae</taxon>
        <taxon>Orchideae</taxon>
        <taxon>Orchidinae</taxon>
        <taxon>Platanthera</taxon>
    </lineage>
</organism>
<gene>
    <name evidence="1" type="ORF">KSP39_PZI007573</name>
</gene>
<sequence length="74" mass="8414">MIDALTWNCRDIVNKSTLNHIKIFIRTHHIRILGILEPMVGSSTINYFRKILGFFLSCLTITQDLALLDGGNIL</sequence>
<comment type="caution">
    <text evidence="1">The sequence shown here is derived from an EMBL/GenBank/DDBJ whole genome shotgun (WGS) entry which is preliminary data.</text>
</comment>
<evidence type="ECO:0000313" key="2">
    <source>
        <dbReference type="Proteomes" id="UP001418222"/>
    </source>
</evidence>
<name>A0AAP0BMU0_9ASPA</name>
<protein>
    <submittedName>
        <fullName evidence="1">Uncharacterized protein</fullName>
    </submittedName>
</protein>
<dbReference type="Proteomes" id="UP001418222">
    <property type="component" value="Unassembled WGS sequence"/>
</dbReference>